<evidence type="ECO:0000313" key="2">
    <source>
        <dbReference type="EMBL" id="WUT41698.1"/>
    </source>
</evidence>
<keyword evidence="1" id="KW-0472">Membrane</keyword>
<gene>
    <name evidence="2" type="ORF">OG929_05220</name>
</gene>
<name>A0ABZ1WPK8_9ACTN</name>
<proteinExistence type="predicted"/>
<evidence type="ECO:0000313" key="3">
    <source>
        <dbReference type="Proteomes" id="UP001432168"/>
    </source>
</evidence>
<keyword evidence="1" id="KW-1133">Transmembrane helix</keyword>
<dbReference type="InterPro" id="IPR039708">
    <property type="entry name" value="MT1774/Rv1733c-like"/>
</dbReference>
<protein>
    <recommendedName>
        <fullName evidence="4">Proline rich protein membrane protein</fullName>
    </recommendedName>
</protein>
<sequence>MVRTGRARLRKVWWWRWRRNPLRRRSDRLEAWLVLVTWTLALLGGLLAGVEAGAAMAGDLAARRAALHTVSAVLVEKADRTGTVTADGTAETVRAKVRWKAPDGSPHTGLARVAPGSAAGTAVTVWNDRDGDLVRAPLNMAEARLQSVLTGVLVAAAAGAVVCGGGHWARLRLDRRRLQDWEAEWARVAPSGGRT</sequence>
<feature type="transmembrane region" description="Helical" evidence="1">
    <location>
        <begin position="148"/>
        <end position="169"/>
    </location>
</feature>
<dbReference type="PANTHER" id="PTHR42305:SF1">
    <property type="entry name" value="MEMBRANE PROTEIN RV1733C-RELATED"/>
    <property type="match status" value="1"/>
</dbReference>
<organism evidence="2 3">
    <name type="scientific">Streptomyces pseudovenezuelae</name>
    <dbReference type="NCBI Taxonomy" id="67350"/>
    <lineage>
        <taxon>Bacteria</taxon>
        <taxon>Bacillati</taxon>
        <taxon>Actinomycetota</taxon>
        <taxon>Actinomycetes</taxon>
        <taxon>Kitasatosporales</taxon>
        <taxon>Streptomycetaceae</taxon>
        <taxon>Streptomyces</taxon>
        <taxon>Streptomyces aurantiacus group</taxon>
    </lineage>
</organism>
<accession>A0ABZ1WPK8</accession>
<reference evidence="2" key="1">
    <citation type="submission" date="2022-10" db="EMBL/GenBank/DDBJ databases">
        <title>The complete genomes of actinobacterial strains from the NBC collection.</title>
        <authorList>
            <person name="Joergensen T.S."/>
            <person name="Alvarez Arevalo M."/>
            <person name="Sterndorff E.B."/>
            <person name="Faurdal D."/>
            <person name="Vuksanovic O."/>
            <person name="Mourched A.-S."/>
            <person name="Charusanti P."/>
            <person name="Shaw S."/>
            <person name="Blin K."/>
            <person name="Weber T."/>
        </authorList>
    </citation>
    <scope>NUCLEOTIDE SEQUENCE</scope>
    <source>
        <strain evidence="2">NBC_00686</strain>
    </source>
</reference>
<keyword evidence="1" id="KW-0812">Transmembrane</keyword>
<dbReference type="RefSeq" id="WP_329259397.1">
    <property type="nucleotide sequence ID" value="NZ_CP109011.1"/>
</dbReference>
<evidence type="ECO:0000256" key="1">
    <source>
        <dbReference type="SAM" id="Phobius"/>
    </source>
</evidence>
<dbReference type="Proteomes" id="UP001432168">
    <property type="component" value="Chromosome"/>
</dbReference>
<keyword evidence="3" id="KW-1185">Reference proteome</keyword>
<dbReference type="PANTHER" id="PTHR42305">
    <property type="entry name" value="MEMBRANE PROTEIN RV1733C-RELATED"/>
    <property type="match status" value="1"/>
</dbReference>
<dbReference type="EMBL" id="CP109011">
    <property type="protein sequence ID" value="WUT41698.1"/>
    <property type="molecule type" value="Genomic_DNA"/>
</dbReference>
<evidence type="ECO:0008006" key="4">
    <source>
        <dbReference type="Google" id="ProtNLM"/>
    </source>
</evidence>